<proteinExistence type="predicted"/>
<dbReference type="PROSITE" id="PS50043">
    <property type="entry name" value="HTH_LUXR_2"/>
    <property type="match status" value="1"/>
</dbReference>
<keyword evidence="3" id="KW-0804">Transcription</keyword>
<evidence type="ECO:0000256" key="4">
    <source>
        <dbReference type="SAM" id="MobiDB-lite"/>
    </source>
</evidence>
<dbReference type="Proteomes" id="UP000559626">
    <property type="component" value="Unassembled WGS sequence"/>
</dbReference>
<accession>A0A7Y0AGB1</accession>
<keyword evidence="7" id="KW-1185">Reference proteome</keyword>
<dbReference type="GO" id="GO:0006355">
    <property type="term" value="P:regulation of DNA-templated transcription"/>
    <property type="evidence" value="ECO:0007669"/>
    <property type="project" value="InterPro"/>
</dbReference>
<organism evidence="6 7">
    <name type="scientific">Hymenobacter polaris</name>
    <dbReference type="NCBI Taxonomy" id="2682546"/>
    <lineage>
        <taxon>Bacteria</taxon>
        <taxon>Pseudomonadati</taxon>
        <taxon>Bacteroidota</taxon>
        <taxon>Cytophagia</taxon>
        <taxon>Cytophagales</taxon>
        <taxon>Hymenobacteraceae</taxon>
        <taxon>Hymenobacter</taxon>
    </lineage>
</organism>
<name>A0A7Y0AGB1_9BACT</name>
<reference evidence="6 7" key="1">
    <citation type="submission" date="2020-04" db="EMBL/GenBank/DDBJ databases">
        <title>Hymenobacter polaris sp. nov., isolated from Arctic soil.</title>
        <authorList>
            <person name="Dahal R.H."/>
        </authorList>
    </citation>
    <scope>NUCLEOTIDE SEQUENCE [LARGE SCALE GENOMIC DNA]</scope>
    <source>
        <strain evidence="6 7">RP-2-7</strain>
    </source>
</reference>
<feature type="region of interest" description="Disordered" evidence="4">
    <location>
        <begin position="122"/>
        <end position="144"/>
    </location>
</feature>
<dbReference type="CDD" id="cd06170">
    <property type="entry name" value="LuxR_C_like"/>
    <property type="match status" value="1"/>
</dbReference>
<dbReference type="InterPro" id="IPR000792">
    <property type="entry name" value="Tscrpt_reg_LuxR_C"/>
</dbReference>
<keyword evidence="2" id="KW-0238">DNA-binding</keyword>
<evidence type="ECO:0000256" key="3">
    <source>
        <dbReference type="ARBA" id="ARBA00023163"/>
    </source>
</evidence>
<evidence type="ECO:0000313" key="6">
    <source>
        <dbReference type="EMBL" id="NML66814.1"/>
    </source>
</evidence>
<gene>
    <name evidence="6" type="ORF">HHL22_16535</name>
</gene>
<comment type="caution">
    <text evidence="6">The sequence shown here is derived from an EMBL/GenBank/DDBJ whole genome shotgun (WGS) entry which is preliminary data.</text>
</comment>
<evidence type="ECO:0000313" key="7">
    <source>
        <dbReference type="Proteomes" id="UP000559626"/>
    </source>
</evidence>
<dbReference type="Gene3D" id="1.10.10.10">
    <property type="entry name" value="Winged helix-like DNA-binding domain superfamily/Winged helix DNA-binding domain"/>
    <property type="match status" value="1"/>
</dbReference>
<evidence type="ECO:0000259" key="5">
    <source>
        <dbReference type="PROSITE" id="PS50043"/>
    </source>
</evidence>
<dbReference type="InterPro" id="IPR036388">
    <property type="entry name" value="WH-like_DNA-bd_sf"/>
</dbReference>
<feature type="domain" description="HTH luxR-type" evidence="5">
    <location>
        <begin position="138"/>
        <end position="203"/>
    </location>
</feature>
<dbReference type="PANTHER" id="PTHR44688">
    <property type="entry name" value="DNA-BINDING TRANSCRIPTIONAL ACTIVATOR DEVR_DOSR"/>
    <property type="match status" value="1"/>
</dbReference>
<dbReference type="PANTHER" id="PTHR44688:SF16">
    <property type="entry name" value="DNA-BINDING TRANSCRIPTIONAL ACTIVATOR DEVR_DOSR"/>
    <property type="match status" value="1"/>
</dbReference>
<dbReference type="Pfam" id="PF00196">
    <property type="entry name" value="GerE"/>
    <property type="match status" value="1"/>
</dbReference>
<dbReference type="InterPro" id="IPR016032">
    <property type="entry name" value="Sig_transdc_resp-reg_C-effctor"/>
</dbReference>
<dbReference type="SMART" id="SM00421">
    <property type="entry name" value="HTH_LUXR"/>
    <property type="match status" value="1"/>
</dbReference>
<protein>
    <submittedName>
        <fullName evidence="6">Response regulator transcription factor</fullName>
    </submittedName>
</protein>
<dbReference type="AlphaFoldDB" id="A0A7Y0AGB1"/>
<keyword evidence="1" id="KW-0805">Transcription regulation</keyword>
<dbReference type="RefSeq" id="WP_169532529.1">
    <property type="nucleotide sequence ID" value="NZ_JABBGH010000003.1"/>
</dbReference>
<evidence type="ECO:0000256" key="2">
    <source>
        <dbReference type="ARBA" id="ARBA00023125"/>
    </source>
</evidence>
<evidence type="ECO:0000256" key="1">
    <source>
        <dbReference type="ARBA" id="ARBA00023015"/>
    </source>
</evidence>
<dbReference type="PRINTS" id="PR00038">
    <property type="entry name" value="HTHLUXR"/>
</dbReference>
<dbReference type="SUPFAM" id="SSF46894">
    <property type="entry name" value="C-terminal effector domain of the bipartite response regulators"/>
    <property type="match status" value="1"/>
</dbReference>
<dbReference type="EMBL" id="JABBGH010000003">
    <property type="protein sequence ID" value="NML66814.1"/>
    <property type="molecule type" value="Genomic_DNA"/>
</dbReference>
<dbReference type="GO" id="GO:0003677">
    <property type="term" value="F:DNA binding"/>
    <property type="evidence" value="ECO:0007669"/>
    <property type="project" value="UniProtKB-KW"/>
</dbReference>
<sequence>MGLSPSSPTGLLVAAPPTLLCRGLLLTLHETWPERTATLVTDPSQLLAHLRTHAYALLIVDSAAFASPLLPGLLRQARQLRANLPFLVLTGRRPPALPLGAITSLRLLPRHATPTEVAATATELLRGSPPGTAPQPSRRTPNAGFSPRELEVLALVVADLGNVQIAQRLCLSVRTVESHRRTLLHKAGVRTPVGLTARALREGWVPM</sequence>